<reference evidence="5" key="1">
    <citation type="submission" date="2015-12" db="EMBL/GenBank/DDBJ databases">
        <authorList>
            <person name="Lodha T.D."/>
            <person name="Chintalapati S."/>
            <person name="Chintalapati V.R."/>
            <person name="Sravanthi T."/>
        </authorList>
    </citation>
    <scope>NUCLEOTIDE SEQUENCE [LARGE SCALE GENOMIC DNA]</scope>
    <source>
        <strain evidence="5">JC133</strain>
    </source>
</reference>
<accession>A0A2S4JGF3</accession>
<name>A0A2S4JGF3_9SPIO</name>
<evidence type="ECO:0000256" key="2">
    <source>
        <dbReference type="PROSITE-ProRule" id="PRU00169"/>
    </source>
</evidence>
<organism evidence="4 5">
    <name type="scientific">Alkalispirochaeta sphaeroplastigenens</name>
    <dbReference type="NCBI Taxonomy" id="1187066"/>
    <lineage>
        <taxon>Bacteria</taxon>
        <taxon>Pseudomonadati</taxon>
        <taxon>Spirochaetota</taxon>
        <taxon>Spirochaetia</taxon>
        <taxon>Spirochaetales</taxon>
        <taxon>Spirochaetaceae</taxon>
        <taxon>Alkalispirochaeta</taxon>
    </lineage>
</organism>
<keyword evidence="5" id="KW-1185">Reference proteome</keyword>
<dbReference type="Pfam" id="PF00072">
    <property type="entry name" value="Response_reg"/>
    <property type="match status" value="2"/>
</dbReference>
<dbReference type="Gene3D" id="3.40.50.2300">
    <property type="match status" value="2"/>
</dbReference>
<dbReference type="CDD" id="cd00156">
    <property type="entry name" value="REC"/>
    <property type="match status" value="2"/>
</dbReference>
<comment type="caution">
    <text evidence="4">The sequence shown here is derived from an EMBL/GenBank/DDBJ whole genome shotgun (WGS) entry which is preliminary data.</text>
</comment>
<dbReference type="PANTHER" id="PTHR44591">
    <property type="entry name" value="STRESS RESPONSE REGULATOR PROTEIN 1"/>
    <property type="match status" value="1"/>
</dbReference>
<dbReference type="InterPro" id="IPR001789">
    <property type="entry name" value="Sig_transdc_resp-reg_receiver"/>
</dbReference>
<sequence length="422" mass="47395">MEDMKKILVIDESQLFRDYLKRKLEDYGFTVFTAVSGLDGATKLRRELPDLLISDFHLTRKPITELLREKQSNRNTQDIPVIIASSKVDRASLVSVAPYKIRKFLTKPLRVDALLKAVGETLGVSVTIDETPCIIEAHVNDDIIFIEVAQGINREKVDLLRYKLTELIDLYDLSNPKVLVMMSGLELTTADSIKLSALLTTIVGATGVMKRYCKILTRDSLVRDFVSHRPDFSGIEVTGNLDAIMDGLLGKKVGGPILEQKNDARDDLVQRTAPKKDKEEAINMRFEEERSGTRDFSTLGDSTRVSIVDDDLVIQELIKAAFSDTSVTIDTYDNGKLFMESSLGRESDLVFLDLMMPEMDGFQVLRALKEEQTKLPIVVLSALSKRETVLEALKMGVTSYMIKPLKPQDIRTKASEILQLNF</sequence>
<protein>
    <recommendedName>
        <fullName evidence="3">Response regulatory domain-containing protein</fullName>
    </recommendedName>
</protein>
<feature type="domain" description="Response regulatory" evidence="3">
    <location>
        <begin position="304"/>
        <end position="418"/>
    </location>
</feature>
<evidence type="ECO:0000313" key="4">
    <source>
        <dbReference type="EMBL" id="POQ98545.1"/>
    </source>
</evidence>
<dbReference type="SMART" id="SM00448">
    <property type="entry name" value="REC"/>
    <property type="match status" value="2"/>
</dbReference>
<dbReference type="Proteomes" id="UP000237350">
    <property type="component" value="Unassembled WGS sequence"/>
</dbReference>
<dbReference type="GO" id="GO:0000160">
    <property type="term" value="P:phosphorelay signal transduction system"/>
    <property type="evidence" value="ECO:0007669"/>
    <property type="project" value="InterPro"/>
</dbReference>
<evidence type="ECO:0000313" key="5">
    <source>
        <dbReference type="Proteomes" id="UP000237350"/>
    </source>
</evidence>
<dbReference type="SUPFAM" id="SSF52172">
    <property type="entry name" value="CheY-like"/>
    <property type="match status" value="2"/>
</dbReference>
<evidence type="ECO:0000259" key="3">
    <source>
        <dbReference type="PROSITE" id="PS50110"/>
    </source>
</evidence>
<proteinExistence type="predicted"/>
<dbReference type="PROSITE" id="PS50110">
    <property type="entry name" value="RESPONSE_REGULATORY"/>
    <property type="match status" value="2"/>
</dbReference>
<gene>
    <name evidence="4" type="ORF">AU468_13255</name>
</gene>
<evidence type="ECO:0000256" key="1">
    <source>
        <dbReference type="ARBA" id="ARBA00022553"/>
    </source>
</evidence>
<feature type="domain" description="Response regulatory" evidence="3">
    <location>
        <begin position="6"/>
        <end position="122"/>
    </location>
</feature>
<keyword evidence="1 2" id="KW-0597">Phosphoprotein</keyword>
<dbReference type="InterPro" id="IPR050595">
    <property type="entry name" value="Bact_response_regulator"/>
</dbReference>
<dbReference type="InterPro" id="IPR011006">
    <property type="entry name" value="CheY-like_superfamily"/>
</dbReference>
<dbReference type="AlphaFoldDB" id="A0A2S4JGF3"/>
<dbReference type="PANTHER" id="PTHR44591:SF3">
    <property type="entry name" value="RESPONSE REGULATORY DOMAIN-CONTAINING PROTEIN"/>
    <property type="match status" value="1"/>
</dbReference>
<feature type="modified residue" description="4-aspartylphosphate" evidence="2">
    <location>
        <position position="353"/>
    </location>
</feature>
<feature type="modified residue" description="4-aspartylphosphate" evidence="2">
    <location>
        <position position="55"/>
    </location>
</feature>
<dbReference type="EMBL" id="LPWH01000122">
    <property type="protein sequence ID" value="POQ98545.1"/>
    <property type="molecule type" value="Genomic_DNA"/>
</dbReference>